<evidence type="ECO:0000313" key="1">
    <source>
        <dbReference type="EMBL" id="MFC0470840.1"/>
    </source>
</evidence>
<sequence length="40" mass="4511">MAEDLHYLLEKHYLGLSRGYLLSEDQGLTAGTTRTCQKTP</sequence>
<keyword evidence="2" id="KW-1185">Reference proteome</keyword>
<comment type="caution">
    <text evidence="1">The sequence shown here is derived from an EMBL/GenBank/DDBJ whole genome shotgun (WGS) entry which is preliminary data.</text>
</comment>
<gene>
    <name evidence="1" type="ORF">ACFFHM_10120</name>
</gene>
<dbReference type="Proteomes" id="UP001589838">
    <property type="component" value="Unassembled WGS sequence"/>
</dbReference>
<organism evidence="1 2">
    <name type="scientific">Halalkalibacter kiskunsagensis</name>
    <dbReference type="NCBI Taxonomy" id="1548599"/>
    <lineage>
        <taxon>Bacteria</taxon>
        <taxon>Bacillati</taxon>
        <taxon>Bacillota</taxon>
        <taxon>Bacilli</taxon>
        <taxon>Bacillales</taxon>
        <taxon>Bacillaceae</taxon>
        <taxon>Halalkalibacter</taxon>
    </lineage>
</organism>
<evidence type="ECO:0000313" key="2">
    <source>
        <dbReference type="Proteomes" id="UP001589838"/>
    </source>
</evidence>
<accession>A0ABV6KCR2</accession>
<protein>
    <submittedName>
        <fullName evidence="1">Uncharacterized protein</fullName>
    </submittedName>
</protein>
<dbReference type="EMBL" id="JBHLUX010000026">
    <property type="protein sequence ID" value="MFC0470840.1"/>
    <property type="molecule type" value="Genomic_DNA"/>
</dbReference>
<proteinExistence type="predicted"/>
<name>A0ABV6KCR2_9BACI</name>
<reference evidence="1 2" key="1">
    <citation type="submission" date="2024-09" db="EMBL/GenBank/DDBJ databases">
        <authorList>
            <person name="Sun Q."/>
            <person name="Mori K."/>
        </authorList>
    </citation>
    <scope>NUCLEOTIDE SEQUENCE [LARGE SCALE GENOMIC DNA]</scope>
    <source>
        <strain evidence="1 2">NCAIM B.02610</strain>
    </source>
</reference>
<dbReference type="RefSeq" id="WP_335963791.1">
    <property type="nucleotide sequence ID" value="NZ_JAXBLX010000063.1"/>
</dbReference>